<protein>
    <submittedName>
        <fullName evidence="4">MCE family protein</fullName>
    </submittedName>
</protein>
<dbReference type="Pfam" id="PF02470">
    <property type="entry name" value="MlaD"/>
    <property type="match status" value="1"/>
</dbReference>
<evidence type="ECO:0000313" key="4">
    <source>
        <dbReference type="EMBL" id="MVU78194.1"/>
    </source>
</evidence>
<dbReference type="NCBIfam" id="TIGR00996">
    <property type="entry name" value="Mtu_fam_mce"/>
    <property type="match status" value="1"/>
</dbReference>
<dbReference type="GO" id="GO:0005576">
    <property type="term" value="C:extracellular region"/>
    <property type="evidence" value="ECO:0007669"/>
    <property type="project" value="TreeGrafter"/>
</dbReference>
<name>A0A7K1UV06_9NOCA</name>
<feature type="domain" description="Mce/MlaD" evidence="2">
    <location>
        <begin position="42"/>
        <end position="114"/>
    </location>
</feature>
<dbReference type="Pfam" id="PF11887">
    <property type="entry name" value="Mce4_CUP1"/>
    <property type="match status" value="1"/>
</dbReference>
<feature type="signal peptide" evidence="1">
    <location>
        <begin position="1"/>
        <end position="25"/>
    </location>
</feature>
<reference evidence="4 5" key="1">
    <citation type="submission" date="2019-12" db="EMBL/GenBank/DDBJ databases">
        <title>Nocardia sp. nov. ET3-3 isolated from soil.</title>
        <authorList>
            <person name="Kanchanasin P."/>
            <person name="Tanasupawat S."/>
            <person name="Yuki M."/>
            <person name="Kudo T."/>
        </authorList>
    </citation>
    <scope>NUCLEOTIDE SEQUENCE [LARGE SCALE GENOMIC DNA]</scope>
    <source>
        <strain evidence="4 5">ET3-3</strain>
    </source>
</reference>
<dbReference type="RefSeq" id="WP_157387738.1">
    <property type="nucleotide sequence ID" value="NZ_WRPP01000002.1"/>
</dbReference>
<dbReference type="Proteomes" id="UP000466794">
    <property type="component" value="Unassembled WGS sequence"/>
</dbReference>
<evidence type="ECO:0000259" key="3">
    <source>
        <dbReference type="Pfam" id="PF11887"/>
    </source>
</evidence>
<dbReference type="PROSITE" id="PS51257">
    <property type="entry name" value="PROKAR_LIPOPROTEIN"/>
    <property type="match status" value="1"/>
</dbReference>
<feature type="domain" description="Mammalian cell entry C-terminal" evidence="3">
    <location>
        <begin position="122"/>
        <end position="277"/>
    </location>
</feature>
<dbReference type="PANTHER" id="PTHR33371:SF4">
    <property type="entry name" value="INTERMEMBRANE PHOSPHOLIPID TRANSPORT SYSTEM BINDING PROTEIN MLAD"/>
    <property type="match status" value="1"/>
</dbReference>
<dbReference type="InterPro" id="IPR024516">
    <property type="entry name" value="Mce_C"/>
</dbReference>
<accession>A0A7K1UV06</accession>
<dbReference type="InterPro" id="IPR052336">
    <property type="entry name" value="MlaD_Phospholipid_Transporter"/>
</dbReference>
<dbReference type="InterPro" id="IPR003399">
    <property type="entry name" value="Mce/MlaD"/>
</dbReference>
<evidence type="ECO:0000256" key="1">
    <source>
        <dbReference type="SAM" id="SignalP"/>
    </source>
</evidence>
<proteinExistence type="predicted"/>
<dbReference type="PANTHER" id="PTHR33371">
    <property type="entry name" value="INTERMEMBRANE PHOSPHOLIPID TRANSPORT SYSTEM BINDING PROTEIN MLAD-RELATED"/>
    <property type="match status" value="1"/>
</dbReference>
<dbReference type="EMBL" id="WRPP01000002">
    <property type="protein sequence ID" value="MVU78194.1"/>
    <property type="molecule type" value="Genomic_DNA"/>
</dbReference>
<keyword evidence="5" id="KW-1185">Reference proteome</keyword>
<feature type="chain" id="PRO_5039479375" evidence="1">
    <location>
        <begin position="26"/>
        <end position="368"/>
    </location>
</feature>
<gene>
    <name evidence="4" type="ORF">GPX89_13180</name>
</gene>
<dbReference type="InterPro" id="IPR005693">
    <property type="entry name" value="Mce"/>
</dbReference>
<evidence type="ECO:0000259" key="2">
    <source>
        <dbReference type="Pfam" id="PF02470"/>
    </source>
</evidence>
<sequence length="368" mass="39527">MPLRRRSKFAAVCAAVLLTSACGLLPDSLVSLPKDYLGARMKITADFENVAGLYAGNDVAVLGVPVGTVETVTPKGSYVQVTMSVDRDVKIPADAFAALVNPQLITNRHVELTPAYTGDGPTLSDGAYIPLEHTRVPVELDRILATFSQLGEALKGDNQTGPMASRVLFPLLNGNGDKLRETLDQLSSAFEVTFANKDQISNTIIKLNDITQVIAANDQTVRDFSGRLTDLVNLMGEQAPGIDAVLKQLDDFVTNTSTLVGQNKDQLAGALTRFVGITDQMRANARGLTEIVDVGPLMFQNLANATSKEDQALRLHGLLDKSLLDSEILSTFCQRIQLRLDGCRTGKVQDFGPDFGLTAALLGIANLK</sequence>
<comment type="caution">
    <text evidence="4">The sequence shown here is derived from an EMBL/GenBank/DDBJ whole genome shotgun (WGS) entry which is preliminary data.</text>
</comment>
<dbReference type="AlphaFoldDB" id="A0A7K1UV06"/>
<organism evidence="4 5">
    <name type="scientific">Nocardia terrae</name>
    <dbReference type="NCBI Taxonomy" id="2675851"/>
    <lineage>
        <taxon>Bacteria</taxon>
        <taxon>Bacillati</taxon>
        <taxon>Actinomycetota</taxon>
        <taxon>Actinomycetes</taxon>
        <taxon>Mycobacteriales</taxon>
        <taxon>Nocardiaceae</taxon>
        <taxon>Nocardia</taxon>
    </lineage>
</organism>
<evidence type="ECO:0000313" key="5">
    <source>
        <dbReference type="Proteomes" id="UP000466794"/>
    </source>
</evidence>
<keyword evidence="1" id="KW-0732">Signal</keyword>